<accession>A7N689</accession>
<name>A7N689_VIBC1</name>
<evidence type="ECO:0000313" key="2">
    <source>
        <dbReference type="Proteomes" id="UP000008152"/>
    </source>
</evidence>
<dbReference type="PATRIC" id="fig|338187.36.peg.4067"/>
<evidence type="ECO:0000313" key="1">
    <source>
        <dbReference type="EMBL" id="ABU73088.1"/>
    </source>
</evidence>
<dbReference type="AlphaFoldDB" id="A7N689"/>
<dbReference type="EMBL" id="CP000790">
    <property type="protein sequence ID" value="ABU73088.1"/>
    <property type="molecule type" value="Genomic_DNA"/>
</dbReference>
<dbReference type="Proteomes" id="UP000008152">
    <property type="component" value="Chromosome II"/>
</dbReference>
<gene>
    <name evidence="1" type="ordered locus">VIBHAR_05182</name>
</gene>
<sequence>MDQDYSAQLTIALLGLKRLRLKAKRPASGEALVVVAYY</sequence>
<protein>
    <submittedName>
        <fullName evidence="1">Uncharacterized protein</fullName>
    </submittedName>
</protein>
<dbReference type="KEGG" id="vha:VIBHAR_05182"/>
<reference evidence="1 2" key="1">
    <citation type="submission" date="2007-08" db="EMBL/GenBank/DDBJ databases">
        <authorList>
            <consortium name="The Vibrio harveyi Genome Sequencing Project"/>
            <person name="Bassler B."/>
            <person name="Clifton S.W."/>
            <person name="Fulton L."/>
            <person name="Delehaunty K."/>
            <person name="Fronick C."/>
            <person name="Harrison M."/>
            <person name="Markivic C."/>
            <person name="Fulton R."/>
            <person name="Tin-Wollam A.-M."/>
            <person name="Shah N."/>
            <person name="Pepin K."/>
            <person name="Nash W."/>
            <person name="Thiruvilangam P."/>
            <person name="Bhonagiri V."/>
            <person name="Waters C."/>
            <person name="Tu K.C."/>
            <person name="Irgon J."/>
            <person name="Wilson R.K."/>
        </authorList>
    </citation>
    <scope>NUCLEOTIDE SEQUENCE [LARGE SCALE GENOMIC DNA]</scope>
    <source>
        <strain evidence="2">ATCC BAA-1116 / BB120</strain>
    </source>
</reference>
<proteinExistence type="predicted"/>
<organism evidence="1 2">
    <name type="scientific">Vibrio campbellii (strain ATCC BAA-1116)</name>
    <dbReference type="NCBI Taxonomy" id="2902295"/>
    <lineage>
        <taxon>Bacteria</taxon>
        <taxon>Pseudomonadati</taxon>
        <taxon>Pseudomonadota</taxon>
        <taxon>Gammaproteobacteria</taxon>
        <taxon>Vibrionales</taxon>
        <taxon>Vibrionaceae</taxon>
        <taxon>Vibrio</taxon>
    </lineage>
</organism>